<keyword evidence="7 8" id="KW-0472">Membrane</keyword>
<feature type="domain" description="ABC transmembrane type-1" evidence="9">
    <location>
        <begin position="312"/>
        <end position="517"/>
    </location>
</feature>
<comment type="similarity">
    <text evidence="8">Belongs to the binding-protein-dependent transport system permease family.</text>
</comment>
<feature type="transmembrane region" description="Helical" evidence="8">
    <location>
        <begin position="123"/>
        <end position="146"/>
    </location>
</feature>
<keyword evidence="5 8" id="KW-0812">Transmembrane</keyword>
<feature type="transmembrane region" description="Helical" evidence="8">
    <location>
        <begin position="356"/>
        <end position="374"/>
    </location>
</feature>
<organism evidence="10 11">
    <name type="scientific">Brenneria rubrifaciens</name>
    <dbReference type="NCBI Taxonomy" id="55213"/>
    <lineage>
        <taxon>Bacteria</taxon>
        <taxon>Pseudomonadati</taxon>
        <taxon>Pseudomonadota</taxon>
        <taxon>Gammaproteobacteria</taxon>
        <taxon>Enterobacterales</taxon>
        <taxon>Pectobacteriaceae</taxon>
        <taxon>Brenneria</taxon>
    </lineage>
</organism>
<dbReference type="CDD" id="cd06261">
    <property type="entry name" value="TM_PBP2"/>
    <property type="match status" value="1"/>
</dbReference>
<comment type="subcellular location">
    <subcellularLocation>
        <location evidence="1">Cell inner membrane</location>
        <topology evidence="1">Multi-pass membrane protein</topology>
    </subcellularLocation>
    <subcellularLocation>
        <location evidence="8">Cell membrane</location>
        <topology evidence="8">Multi-pass membrane protein</topology>
    </subcellularLocation>
</comment>
<dbReference type="InterPro" id="IPR035906">
    <property type="entry name" value="MetI-like_sf"/>
</dbReference>
<keyword evidence="6 8" id="KW-1133">Transmembrane helix</keyword>
<feature type="domain" description="ABC transmembrane type-1" evidence="9">
    <location>
        <begin position="48"/>
        <end position="241"/>
    </location>
</feature>
<feature type="transmembrane region" description="Helical" evidence="8">
    <location>
        <begin position="272"/>
        <end position="290"/>
    </location>
</feature>
<dbReference type="PANTHER" id="PTHR43357">
    <property type="entry name" value="INNER MEMBRANE ABC TRANSPORTER PERMEASE PROTEIN YDCV"/>
    <property type="match status" value="1"/>
</dbReference>
<reference evidence="10 11" key="1">
    <citation type="submission" date="2018-11" db="EMBL/GenBank/DDBJ databases">
        <title>Genome sequences of Brenneria nigrifluens and Brenneria rubrifaciens.</title>
        <authorList>
            <person name="Poret-Peterson A.T."/>
            <person name="McClean A.E."/>
            <person name="Kluepfel D.A."/>
        </authorList>
    </citation>
    <scope>NUCLEOTIDE SEQUENCE [LARGE SCALE GENOMIC DNA]</scope>
    <source>
        <strain evidence="10 11">6D370</strain>
    </source>
</reference>
<dbReference type="RefSeq" id="WP_137714427.1">
    <property type="nucleotide sequence ID" value="NZ_CP034035.1"/>
</dbReference>
<feature type="transmembrane region" description="Helical" evidence="8">
    <location>
        <begin position="47"/>
        <end position="71"/>
    </location>
</feature>
<proteinExistence type="inferred from homology"/>
<feature type="transmembrane region" description="Helical" evidence="8">
    <location>
        <begin position="83"/>
        <end position="103"/>
    </location>
</feature>
<evidence type="ECO:0000259" key="9">
    <source>
        <dbReference type="PROSITE" id="PS50928"/>
    </source>
</evidence>
<keyword evidence="11" id="KW-1185">Reference proteome</keyword>
<dbReference type="OrthoDB" id="9790211at2"/>
<dbReference type="Pfam" id="PF00528">
    <property type="entry name" value="BPD_transp_1"/>
    <property type="match status" value="1"/>
</dbReference>
<gene>
    <name evidence="10" type="ORF">EH207_13350</name>
</gene>
<dbReference type="EMBL" id="CP034035">
    <property type="protein sequence ID" value="QCR09420.1"/>
    <property type="molecule type" value="Genomic_DNA"/>
</dbReference>
<evidence type="ECO:0000256" key="7">
    <source>
        <dbReference type="ARBA" id="ARBA00023136"/>
    </source>
</evidence>
<feature type="transmembrane region" description="Helical" evidence="8">
    <location>
        <begin position="386"/>
        <end position="407"/>
    </location>
</feature>
<evidence type="ECO:0000313" key="11">
    <source>
        <dbReference type="Proteomes" id="UP000299580"/>
    </source>
</evidence>
<name>A0A4P8QV64_9GAMM</name>
<evidence type="ECO:0000256" key="4">
    <source>
        <dbReference type="ARBA" id="ARBA00022519"/>
    </source>
</evidence>
<feature type="transmembrane region" description="Helical" evidence="8">
    <location>
        <begin position="311"/>
        <end position="336"/>
    </location>
</feature>
<keyword evidence="2 8" id="KW-0813">Transport</keyword>
<dbReference type="Proteomes" id="UP000299580">
    <property type="component" value="Chromosome"/>
</dbReference>
<dbReference type="InterPro" id="IPR000515">
    <property type="entry name" value="MetI-like"/>
</dbReference>
<keyword evidence="3" id="KW-1003">Cell membrane</keyword>
<evidence type="ECO:0000256" key="3">
    <source>
        <dbReference type="ARBA" id="ARBA00022475"/>
    </source>
</evidence>
<dbReference type="KEGG" id="brb:EH207_13350"/>
<feature type="transmembrane region" description="Helical" evidence="8">
    <location>
        <begin position="226"/>
        <end position="244"/>
    </location>
</feature>
<evidence type="ECO:0000256" key="1">
    <source>
        <dbReference type="ARBA" id="ARBA00004429"/>
    </source>
</evidence>
<evidence type="ECO:0000313" key="10">
    <source>
        <dbReference type="EMBL" id="QCR09420.1"/>
    </source>
</evidence>
<sequence>MISGVWRVSSWLSAGLLLLLLATLLFQAFFAEGRGFTLLWQTGLTTYLLNSAVLMAGTTLLSLLIGLPAAWLMAMTRFPGQRLLLWALCLPLAMPAFLLAYLYGDALRFVAPVRWQSDSVAFLSGACAILALVFYPYIYLLVRHALAKQPANLLYSARLLKHSPSQVMWRVCLPITRPAMVVGAVLVALEAFGDYGTASYLAIPTLTTAVLDIWQHQGDLSAAARVAVMILPVIFLLMFLAHIWRRKQQVYQTHLQSEPFAPPVLRGWRSGLAQFYCWSLVCLAFIFPFLRLASWAVMDVVRGWDRAFLHAIGNSVLVSVMTTALITLMALSFVFYNRTAGQSANPHAVCLIRLSYAMPGAVLAIGLFILLVCIDHAIGQLAKSVALSLPETLLSQSLFVLILAYSVKFSRLMLDGLEYSMAKIPVSLDRACLVLKCSAAARWSRVHLPLLSRALLGGAVLIFTESMKELNVSLLLRPFHLETLASYVFRFTLEEPVMSFALPALVLVLVGMAPVVGLSRVLNFKG</sequence>
<keyword evidence="4" id="KW-0997">Cell inner membrane</keyword>
<accession>A0A4P8QV64</accession>
<dbReference type="GO" id="GO:0055085">
    <property type="term" value="P:transmembrane transport"/>
    <property type="evidence" value="ECO:0007669"/>
    <property type="project" value="InterPro"/>
</dbReference>
<evidence type="ECO:0000256" key="8">
    <source>
        <dbReference type="RuleBase" id="RU363032"/>
    </source>
</evidence>
<dbReference type="PANTHER" id="PTHR43357:SF3">
    <property type="entry name" value="FE(3+)-TRANSPORT SYSTEM PERMEASE PROTEIN FBPB 2"/>
    <property type="match status" value="1"/>
</dbReference>
<evidence type="ECO:0000256" key="5">
    <source>
        <dbReference type="ARBA" id="ARBA00022692"/>
    </source>
</evidence>
<protein>
    <submittedName>
        <fullName evidence="10">Iron ABC transporter permease</fullName>
    </submittedName>
</protein>
<dbReference type="Gene3D" id="1.10.3720.10">
    <property type="entry name" value="MetI-like"/>
    <property type="match status" value="2"/>
</dbReference>
<evidence type="ECO:0000256" key="2">
    <source>
        <dbReference type="ARBA" id="ARBA00022448"/>
    </source>
</evidence>
<evidence type="ECO:0000256" key="6">
    <source>
        <dbReference type="ARBA" id="ARBA00022989"/>
    </source>
</evidence>
<dbReference type="SUPFAM" id="SSF161098">
    <property type="entry name" value="MetI-like"/>
    <property type="match status" value="2"/>
</dbReference>
<dbReference type="PROSITE" id="PS50928">
    <property type="entry name" value="ABC_TM1"/>
    <property type="match status" value="2"/>
</dbReference>
<feature type="transmembrane region" description="Helical" evidence="8">
    <location>
        <begin position="500"/>
        <end position="522"/>
    </location>
</feature>
<dbReference type="AlphaFoldDB" id="A0A4P8QV64"/>
<dbReference type="GO" id="GO:0005886">
    <property type="term" value="C:plasma membrane"/>
    <property type="evidence" value="ECO:0007669"/>
    <property type="project" value="UniProtKB-SubCell"/>
</dbReference>